<evidence type="ECO:0000256" key="5">
    <source>
        <dbReference type="ARBA" id="ARBA00022691"/>
    </source>
</evidence>
<comment type="caution">
    <text evidence="7">The sequence shown here is derived from an EMBL/GenBank/DDBJ whole genome shotgun (WGS) entry which is preliminary data.</text>
</comment>
<dbReference type="EC" id="2.1.1.-" evidence="6"/>
<dbReference type="SUPFAM" id="SSF53335">
    <property type="entry name" value="S-adenosyl-L-methionine-dependent methyltransferases"/>
    <property type="match status" value="1"/>
</dbReference>
<proteinExistence type="inferred from homology"/>
<evidence type="ECO:0000313" key="8">
    <source>
        <dbReference type="Proteomes" id="UP000003172"/>
    </source>
</evidence>
<accession>I4FNE5</accession>
<dbReference type="PANTHER" id="PTHR31760:SF0">
    <property type="entry name" value="S-ADENOSYL-L-METHIONINE-DEPENDENT METHYLTRANSFERASES SUPERFAMILY PROTEIN"/>
    <property type="match status" value="1"/>
</dbReference>
<gene>
    <name evidence="6 7" type="primary">rsmG</name>
    <name evidence="7" type="ORF">MICAB_3020010</name>
</gene>
<feature type="binding site" evidence="6">
    <location>
        <begin position="112"/>
        <end position="114"/>
    </location>
    <ligand>
        <name>S-adenosyl-L-methionine</name>
        <dbReference type="ChEBI" id="CHEBI:59789"/>
    </ligand>
</feature>
<dbReference type="GO" id="GO:0070043">
    <property type="term" value="F:rRNA (guanine-N7-)-methyltransferase activity"/>
    <property type="evidence" value="ECO:0007669"/>
    <property type="project" value="UniProtKB-UniRule"/>
</dbReference>
<dbReference type="NCBIfam" id="TIGR00138">
    <property type="entry name" value="rsmG_gidB"/>
    <property type="match status" value="1"/>
</dbReference>
<dbReference type="InterPro" id="IPR003682">
    <property type="entry name" value="rRNA_ssu_MeTfrase_G"/>
</dbReference>
<evidence type="ECO:0000256" key="1">
    <source>
        <dbReference type="ARBA" id="ARBA00022490"/>
    </source>
</evidence>
<keyword evidence="4 6" id="KW-0808">Transferase</keyword>
<dbReference type="EMBL" id="CAII01000227">
    <property type="protein sequence ID" value="CCH97170.1"/>
    <property type="molecule type" value="Genomic_DNA"/>
</dbReference>
<feature type="binding site" evidence="6">
    <location>
        <position position="89"/>
    </location>
    <ligand>
        <name>S-adenosyl-L-methionine</name>
        <dbReference type="ChEBI" id="CHEBI:59789"/>
    </ligand>
</feature>
<dbReference type="Gene3D" id="3.40.50.150">
    <property type="entry name" value="Vaccinia Virus protein VP39"/>
    <property type="match status" value="1"/>
</dbReference>
<name>I4FNE5_MICAE</name>
<comment type="subcellular location">
    <subcellularLocation>
        <location evidence="6">Cytoplasm</location>
    </subcellularLocation>
</comment>
<dbReference type="HOGENOM" id="CLU_065341_0_2_3"/>
<keyword evidence="1 6" id="KW-0963">Cytoplasm</keyword>
<evidence type="ECO:0000256" key="3">
    <source>
        <dbReference type="ARBA" id="ARBA00022603"/>
    </source>
</evidence>
<keyword evidence="3 6" id="KW-0489">Methyltransferase</keyword>
<dbReference type="GO" id="GO:0005829">
    <property type="term" value="C:cytosol"/>
    <property type="evidence" value="ECO:0007669"/>
    <property type="project" value="TreeGrafter"/>
</dbReference>
<dbReference type="Proteomes" id="UP000003172">
    <property type="component" value="Unassembled WGS sequence"/>
</dbReference>
<dbReference type="Pfam" id="PF02527">
    <property type="entry name" value="GidB"/>
    <property type="match status" value="1"/>
</dbReference>
<keyword evidence="5 6" id="KW-0949">S-adenosyl-L-methionine</keyword>
<comment type="function">
    <text evidence="6">Specifically methylates the N7 position of a guanine in 16S rRNA.</text>
</comment>
<evidence type="ECO:0000256" key="6">
    <source>
        <dbReference type="HAMAP-Rule" id="MF_00074"/>
    </source>
</evidence>
<sequence length="230" mass="26039">MITELMILPELFDLWQETLEWQPDGAQQARFQQLYELILEGNQRFNLTRITQPEEFWEKHLWDSLSGLAWLQKSQPDLLTKSLSVIDLGTGAGFPGVPIAIAYTHWSVTLLDSTQKKINFLEEVIDKLELNNTKTRLGRAEIVGKNPKHNCAYDIVCLRAVANVDICVNYALPFLKKTGIAILYRGQWSSEDSSSLEKNLGKAGGKILEIASFTTPLSESVRHCLYISKK</sequence>
<feature type="binding site" evidence="6">
    <location>
        <position position="159"/>
    </location>
    <ligand>
        <name>S-adenosyl-L-methionine</name>
        <dbReference type="ChEBI" id="CHEBI:59789"/>
    </ligand>
</feature>
<protein>
    <recommendedName>
        <fullName evidence="6">Ribosomal RNA small subunit methyltransferase G</fullName>
        <ecNumber evidence="6">2.1.1.-</ecNumber>
    </recommendedName>
    <alternativeName>
        <fullName evidence="6">16S rRNA 7-methylguanosine methyltransferase</fullName>
        <shortName evidence="6">16S rRNA m7G methyltransferase</shortName>
    </alternativeName>
</protein>
<feature type="binding site" evidence="6">
    <location>
        <begin position="140"/>
        <end position="141"/>
    </location>
    <ligand>
        <name>S-adenosyl-L-methionine</name>
        <dbReference type="ChEBI" id="CHEBI:59789"/>
    </ligand>
</feature>
<comment type="similarity">
    <text evidence="6">Belongs to the methyltransferase superfamily. RNA methyltransferase RsmG family.</text>
</comment>
<keyword evidence="2 6" id="KW-0698">rRNA processing</keyword>
<dbReference type="PANTHER" id="PTHR31760">
    <property type="entry name" value="S-ADENOSYL-L-METHIONINE-DEPENDENT METHYLTRANSFERASES SUPERFAMILY PROTEIN"/>
    <property type="match status" value="1"/>
</dbReference>
<dbReference type="InterPro" id="IPR029063">
    <property type="entry name" value="SAM-dependent_MTases_sf"/>
</dbReference>
<organism evidence="7 8">
    <name type="scientific">Microcystis aeruginosa PCC 9717</name>
    <dbReference type="NCBI Taxonomy" id="1160286"/>
    <lineage>
        <taxon>Bacteria</taxon>
        <taxon>Bacillati</taxon>
        <taxon>Cyanobacteriota</taxon>
        <taxon>Cyanophyceae</taxon>
        <taxon>Oscillatoriophycideae</taxon>
        <taxon>Chroococcales</taxon>
        <taxon>Microcystaceae</taxon>
        <taxon>Microcystis</taxon>
    </lineage>
</organism>
<dbReference type="AlphaFoldDB" id="I4FNE5"/>
<reference evidence="7 8" key="1">
    <citation type="submission" date="2012-04" db="EMBL/GenBank/DDBJ databases">
        <authorList>
            <person name="Genoscope - CEA"/>
        </authorList>
    </citation>
    <scope>NUCLEOTIDE SEQUENCE [LARGE SCALE GENOMIC DNA]</scope>
    <source>
        <strain evidence="7 8">9717</strain>
    </source>
</reference>
<evidence type="ECO:0000313" key="7">
    <source>
        <dbReference type="EMBL" id="CCH97170.1"/>
    </source>
</evidence>
<evidence type="ECO:0000256" key="2">
    <source>
        <dbReference type="ARBA" id="ARBA00022552"/>
    </source>
</evidence>
<evidence type="ECO:0000256" key="4">
    <source>
        <dbReference type="ARBA" id="ARBA00022679"/>
    </source>
</evidence>
<dbReference type="HAMAP" id="MF_00074">
    <property type="entry name" value="16SrRNA_methyltr_G"/>
    <property type="match status" value="1"/>
</dbReference>
<feature type="binding site" evidence="6">
    <location>
        <position position="94"/>
    </location>
    <ligand>
        <name>S-adenosyl-L-methionine</name>
        <dbReference type="ChEBI" id="CHEBI:59789"/>
    </ligand>
</feature>
<dbReference type="PIRSF" id="PIRSF003078">
    <property type="entry name" value="GidB"/>
    <property type="match status" value="1"/>
</dbReference>